<name>A0A410V605_9BRAD</name>
<evidence type="ECO:0000313" key="4">
    <source>
        <dbReference type="Proteomes" id="UP000593880"/>
    </source>
</evidence>
<dbReference type="InterPro" id="IPR004675">
    <property type="entry name" value="AhpD_core"/>
</dbReference>
<keyword evidence="4" id="KW-1185">Reference proteome</keyword>
<reference evidence="2" key="3">
    <citation type="submission" date="2022-12" db="EMBL/GenBank/DDBJ databases">
        <authorList>
            <person name="Sun Q."/>
            <person name="Zhou Y."/>
        </authorList>
    </citation>
    <scope>NUCLEOTIDE SEQUENCE</scope>
    <source>
        <strain evidence="2">CGMCC 1.15034</strain>
    </source>
</reference>
<dbReference type="Pfam" id="PF02627">
    <property type="entry name" value="CMD"/>
    <property type="match status" value="1"/>
</dbReference>
<evidence type="ECO:0000259" key="1">
    <source>
        <dbReference type="Pfam" id="PF02627"/>
    </source>
</evidence>
<dbReference type="NCBIfam" id="TIGR00778">
    <property type="entry name" value="ahpD_dom"/>
    <property type="match status" value="1"/>
</dbReference>
<sequence length="179" mass="18947">MPRLKPLDHPAGQSRALLDQVRTAMGSVPTLMRVLAHSPAALRGYLSLRDALTSATLPLRLREQIAIAVAATNDCNACLVSHHRYGRDAGLAVEEIANAQHATSADPTSAAALAFARILLDRRGHVSDAEMGAVRTAGFDNAAIVEIAAAVALNTFANLVNNLAHNPPDTTQLCMPRTE</sequence>
<protein>
    <submittedName>
        <fullName evidence="2">Alkyl hydroperoxide reductase AhpD</fullName>
    </submittedName>
    <submittedName>
        <fullName evidence="3">Carboxymuconolactone decarboxylase family protein</fullName>
    </submittedName>
</protein>
<dbReference type="Gene3D" id="1.20.1290.10">
    <property type="entry name" value="AhpD-like"/>
    <property type="match status" value="1"/>
</dbReference>
<dbReference type="SUPFAM" id="SSF69118">
    <property type="entry name" value="AhpD-like"/>
    <property type="match status" value="1"/>
</dbReference>
<dbReference type="RefSeq" id="WP_128965767.1">
    <property type="nucleotide sequence ID" value="NZ_BMHC01000009.1"/>
</dbReference>
<proteinExistence type="predicted"/>
<evidence type="ECO:0000313" key="2">
    <source>
        <dbReference type="EMBL" id="GGI26812.1"/>
    </source>
</evidence>
<dbReference type="EMBL" id="CP030057">
    <property type="protein sequence ID" value="QOZ60172.1"/>
    <property type="molecule type" value="Genomic_DNA"/>
</dbReference>
<dbReference type="EMBL" id="BMHC01000009">
    <property type="protein sequence ID" value="GGI26812.1"/>
    <property type="molecule type" value="Genomic_DNA"/>
</dbReference>
<dbReference type="Proteomes" id="UP000625079">
    <property type="component" value="Unassembled WGS sequence"/>
</dbReference>
<dbReference type="Proteomes" id="UP000593880">
    <property type="component" value="Chromosome"/>
</dbReference>
<dbReference type="GO" id="GO:0051920">
    <property type="term" value="F:peroxiredoxin activity"/>
    <property type="evidence" value="ECO:0007669"/>
    <property type="project" value="InterPro"/>
</dbReference>
<organism evidence="2 5">
    <name type="scientific">Bradyrhizobium guangdongense</name>
    <dbReference type="NCBI Taxonomy" id="1325090"/>
    <lineage>
        <taxon>Bacteria</taxon>
        <taxon>Pseudomonadati</taxon>
        <taxon>Pseudomonadota</taxon>
        <taxon>Alphaproteobacteria</taxon>
        <taxon>Hyphomicrobiales</taxon>
        <taxon>Nitrobacteraceae</taxon>
        <taxon>Bradyrhizobium</taxon>
    </lineage>
</organism>
<dbReference type="InterPro" id="IPR029032">
    <property type="entry name" value="AhpD-like"/>
</dbReference>
<reference evidence="2" key="1">
    <citation type="journal article" date="2014" name="Int. J. Syst. Evol. Microbiol.">
        <title>Complete genome sequence of Corynebacterium casei LMG S-19264T (=DSM 44701T), isolated from a smear-ripened cheese.</title>
        <authorList>
            <consortium name="US DOE Joint Genome Institute (JGI-PGF)"/>
            <person name="Walter F."/>
            <person name="Albersmeier A."/>
            <person name="Kalinowski J."/>
            <person name="Ruckert C."/>
        </authorList>
    </citation>
    <scope>NUCLEOTIDE SEQUENCE</scope>
    <source>
        <strain evidence="2">CGMCC 1.15034</strain>
    </source>
</reference>
<evidence type="ECO:0000313" key="3">
    <source>
        <dbReference type="EMBL" id="QOZ60172.1"/>
    </source>
</evidence>
<reference evidence="3 4" key="2">
    <citation type="submission" date="2018-06" db="EMBL/GenBank/DDBJ databases">
        <title>Comparative genomics of rhizobia nodulating Arachis hypogaea in China.</title>
        <authorList>
            <person name="Li Y."/>
        </authorList>
    </citation>
    <scope>NUCLEOTIDE SEQUENCE [LARGE SCALE GENOMIC DNA]</scope>
    <source>
        <strain evidence="3 4">CCBAU 51658</strain>
    </source>
</reference>
<dbReference type="AlphaFoldDB" id="A0A410V605"/>
<dbReference type="OrthoDB" id="9808310at2"/>
<gene>
    <name evidence="2" type="primary">mip</name>
    <name evidence="2" type="ORF">GCM10010987_41250</name>
    <name evidence="3" type="ORF">XH86_16675</name>
</gene>
<dbReference type="InterPro" id="IPR003779">
    <property type="entry name" value="CMD-like"/>
</dbReference>
<dbReference type="PANTHER" id="PTHR35446">
    <property type="entry name" value="SI:CH211-175M2.5"/>
    <property type="match status" value="1"/>
</dbReference>
<accession>A0A410V605</accession>
<feature type="domain" description="Carboxymuconolactone decarboxylase-like" evidence="1">
    <location>
        <begin position="39"/>
        <end position="117"/>
    </location>
</feature>
<dbReference type="PANTHER" id="PTHR35446:SF3">
    <property type="entry name" value="CMD DOMAIN-CONTAINING PROTEIN"/>
    <property type="match status" value="1"/>
</dbReference>
<evidence type="ECO:0000313" key="5">
    <source>
        <dbReference type="Proteomes" id="UP000625079"/>
    </source>
</evidence>